<dbReference type="EMBL" id="JAQMUC010000087">
    <property type="protein sequence ID" value="MDB9537280.1"/>
    <property type="molecule type" value="Genomic_DNA"/>
</dbReference>
<dbReference type="SUPFAM" id="SSF46894">
    <property type="entry name" value="C-terminal effector domain of the bipartite response regulators"/>
    <property type="match status" value="1"/>
</dbReference>
<gene>
    <name evidence="2" type="ORF">PN451_15840</name>
</gene>
<evidence type="ECO:0000313" key="3">
    <source>
        <dbReference type="Proteomes" id="UP001211249"/>
    </source>
</evidence>
<dbReference type="PANTHER" id="PTHR10039:SF5">
    <property type="entry name" value="NACHT DOMAIN-CONTAINING PROTEIN"/>
    <property type="match status" value="1"/>
</dbReference>
<sequence>MDSKKIEELTQTQKKVLELLIAGEPDNVIAEEIIASPATVRKHIQNICDHFEIDKEEGKTKTSRRETLISLLQSYYDGTKINITSSDLGTYKLRSAYKKAGFTIESLAKVIRVSEDTIKYLVGQSRRNIKGVDRYIIENVVKAINEGLKNNGIDEKLKPSDIVDNWDTVTIPTEFKTVIDDKTKLFCGRKFVLNAINQFIKDHKNGYFTILGDAGMGKSAIAAKYIKDNPGTICFFNIRAEGRNRPDVFFKIVSPQLINRFNLQNAENDDLPTLLTKASGKLSDFENLVIVIDALDEVDQEDNGNLLNLPMSLPDKVYIILTRRPYNLDDKRLTLYPNTHYAELDLREYQESSKKDVEEYICEFLNLEKYKAGLENWINQQNHLSKPQFMKTIAAKSENNFMYLRYVLEAIADGFYQDKKLEQLPAGLQGYYESHWRIMGMTKKPLPKDKIKIIYVMCALQSAVSREMIVKYSQQDDLTVQEVLEDWTQFLQEQKTYQPPRYRFYHESFRDFLQRQDIVEAAGVSLPKIGAEVANNMGEGLIL</sequence>
<dbReference type="InterPro" id="IPR016032">
    <property type="entry name" value="Sig_transdc_resp-reg_C-effctor"/>
</dbReference>
<keyword evidence="3" id="KW-1185">Reference proteome</keyword>
<organism evidence="2 3">
    <name type="scientific">Dolichospermum planctonicum CS-1226</name>
    <dbReference type="NCBI Taxonomy" id="3021751"/>
    <lineage>
        <taxon>Bacteria</taxon>
        <taxon>Bacillati</taxon>
        <taxon>Cyanobacteriota</taxon>
        <taxon>Cyanophyceae</taxon>
        <taxon>Nostocales</taxon>
        <taxon>Aphanizomenonaceae</taxon>
        <taxon>Dolichospermum</taxon>
        <taxon>Dolichospermum planctonicum</taxon>
    </lineage>
</organism>
<dbReference type="InterPro" id="IPR036388">
    <property type="entry name" value="WH-like_DNA-bd_sf"/>
</dbReference>
<accession>A0ABT5AJ17</accession>
<dbReference type="Gene3D" id="1.10.10.10">
    <property type="entry name" value="Winged helix-like DNA-binding domain superfamily/Winged helix DNA-binding domain"/>
    <property type="match status" value="1"/>
</dbReference>
<dbReference type="Pfam" id="PF00196">
    <property type="entry name" value="GerE"/>
    <property type="match status" value="1"/>
</dbReference>
<dbReference type="SUPFAM" id="SSF52540">
    <property type="entry name" value="P-loop containing nucleoside triphosphate hydrolases"/>
    <property type="match status" value="1"/>
</dbReference>
<evidence type="ECO:0000259" key="1">
    <source>
        <dbReference type="Pfam" id="PF00196"/>
    </source>
</evidence>
<name>A0ABT5AJ17_9CYAN</name>
<dbReference type="Proteomes" id="UP001211249">
    <property type="component" value="Unassembled WGS sequence"/>
</dbReference>
<dbReference type="Gene3D" id="3.40.50.300">
    <property type="entry name" value="P-loop containing nucleotide triphosphate hydrolases"/>
    <property type="match status" value="1"/>
</dbReference>
<feature type="domain" description="HTH luxR-type" evidence="1">
    <location>
        <begin position="8"/>
        <end position="51"/>
    </location>
</feature>
<proteinExistence type="predicted"/>
<dbReference type="InterPro" id="IPR027417">
    <property type="entry name" value="P-loop_NTPase"/>
</dbReference>
<dbReference type="InterPro" id="IPR000792">
    <property type="entry name" value="Tscrpt_reg_LuxR_C"/>
</dbReference>
<comment type="caution">
    <text evidence="2">The sequence shown here is derived from an EMBL/GenBank/DDBJ whole genome shotgun (WGS) entry which is preliminary data.</text>
</comment>
<protein>
    <submittedName>
        <fullName evidence="2">LuxR C-terminal-related transcriptional regulator</fullName>
    </submittedName>
</protein>
<reference evidence="2 3" key="1">
    <citation type="submission" date="2023-01" db="EMBL/GenBank/DDBJ databases">
        <title>Genomes from the Australian National Cyanobacteria Reference Collection.</title>
        <authorList>
            <person name="Willis A."/>
            <person name="Lee E.M.F."/>
        </authorList>
    </citation>
    <scope>NUCLEOTIDE SEQUENCE [LARGE SCALE GENOMIC DNA]</scope>
    <source>
        <strain evidence="2 3">CS-1226</strain>
    </source>
</reference>
<dbReference type="RefSeq" id="WP_271796980.1">
    <property type="nucleotide sequence ID" value="NZ_JAQMUC010000087.1"/>
</dbReference>
<dbReference type="PANTHER" id="PTHR10039">
    <property type="entry name" value="AMELOGENIN"/>
    <property type="match status" value="1"/>
</dbReference>
<evidence type="ECO:0000313" key="2">
    <source>
        <dbReference type="EMBL" id="MDB9537280.1"/>
    </source>
</evidence>